<dbReference type="EMBL" id="CAJVQC010039607">
    <property type="protein sequence ID" value="CAG8768898.1"/>
    <property type="molecule type" value="Genomic_DNA"/>
</dbReference>
<feature type="non-terminal residue" evidence="1">
    <location>
        <position position="164"/>
    </location>
</feature>
<organism evidence="1 2">
    <name type="scientific">Racocetra persica</name>
    <dbReference type="NCBI Taxonomy" id="160502"/>
    <lineage>
        <taxon>Eukaryota</taxon>
        <taxon>Fungi</taxon>
        <taxon>Fungi incertae sedis</taxon>
        <taxon>Mucoromycota</taxon>
        <taxon>Glomeromycotina</taxon>
        <taxon>Glomeromycetes</taxon>
        <taxon>Diversisporales</taxon>
        <taxon>Gigasporaceae</taxon>
        <taxon>Racocetra</taxon>
    </lineage>
</organism>
<accession>A0ACA9QXT3</accession>
<proteinExistence type="predicted"/>
<keyword evidence="2" id="KW-1185">Reference proteome</keyword>
<protein>
    <submittedName>
        <fullName evidence="1">26054_t:CDS:1</fullName>
    </submittedName>
</protein>
<name>A0ACA9QXT3_9GLOM</name>
<comment type="caution">
    <text evidence="1">The sequence shown here is derived from an EMBL/GenBank/DDBJ whole genome shotgun (WGS) entry which is preliminary data.</text>
</comment>
<feature type="non-terminal residue" evidence="1">
    <location>
        <position position="1"/>
    </location>
</feature>
<evidence type="ECO:0000313" key="1">
    <source>
        <dbReference type="EMBL" id="CAG8768898.1"/>
    </source>
</evidence>
<dbReference type="Proteomes" id="UP000789920">
    <property type="component" value="Unassembled WGS sequence"/>
</dbReference>
<gene>
    <name evidence="1" type="ORF">RPERSI_LOCUS16157</name>
</gene>
<sequence length="164" mass="19218">PFVIVTDHLALKWLQTSALKGKRARWILRLQPYNFTIVYQAGQTHNNTDALFRMVKDECNTFNPHQKAADMRNIDEAYKKDTILKPPQNPEDQAEGSTKEVEDEEEFEQYLENKRQHRELVQQLNNEFYGEIALTVQMGYQSSSESDHEIEIDINDEYIINSPK</sequence>
<evidence type="ECO:0000313" key="2">
    <source>
        <dbReference type="Proteomes" id="UP000789920"/>
    </source>
</evidence>
<reference evidence="1" key="1">
    <citation type="submission" date="2021-06" db="EMBL/GenBank/DDBJ databases">
        <authorList>
            <person name="Kallberg Y."/>
            <person name="Tangrot J."/>
            <person name="Rosling A."/>
        </authorList>
    </citation>
    <scope>NUCLEOTIDE SEQUENCE</scope>
    <source>
        <strain evidence="1">MA461A</strain>
    </source>
</reference>